<feature type="transmembrane region" description="Helical" evidence="1">
    <location>
        <begin position="49"/>
        <end position="73"/>
    </location>
</feature>
<protein>
    <recommendedName>
        <fullName evidence="4">Integral membrane protein</fullName>
    </recommendedName>
</protein>
<proteinExistence type="predicted"/>
<reference evidence="2 3" key="1">
    <citation type="submission" date="2016-10" db="EMBL/GenBank/DDBJ databases">
        <authorList>
            <person name="de Groot N.N."/>
        </authorList>
    </citation>
    <scope>NUCLEOTIDE SEQUENCE [LARGE SCALE GENOMIC DNA]</scope>
    <source>
        <strain evidence="2 3">DSM 10317</strain>
    </source>
</reference>
<sequence length="158" mass="16551">MNSIKKITPGIILTVITLLLSVISIIVYNTNIAGEGYFHNAAVSNAVKYNVLGIVVLAVAIVLALVPVEGVLAKVLTILSDVCRIVAPALFIAAVLAIVTARVEGFAFIYFSNVEVLQEVQTPANISSAHGAIANIVFLAITAVVGIVSAFFSTRKEA</sequence>
<dbReference type="AlphaFoldDB" id="A0A1G5RZ07"/>
<organism evidence="2 3">
    <name type="scientific">Pseudobutyrivibrio xylanivorans</name>
    <dbReference type="NCBI Taxonomy" id="185007"/>
    <lineage>
        <taxon>Bacteria</taxon>
        <taxon>Bacillati</taxon>
        <taxon>Bacillota</taxon>
        <taxon>Clostridia</taxon>
        <taxon>Lachnospirales</taxon>
        <taxon>Lachnospiraceae</taxon>
        <taxon>Pseudobutyrivibrio</taxon>
    </lineage>
</organism>
<accession>A0A1G5RZ07</accession>
<keyword evidence="1" id="KW-0472">Membrane</keyword>
<keyword evidence="1" id="KW-1133">Transmembrane helix</keyword>
<name>A0A1G5RZ07_PSEXY</name>
<dbReference type="RefSeq" id="WP_090162655.1">
    <property type="nucleotide sequence ID" value="NZ_FMWK01000007.1"/>
</dbReference>
<evidence type="ECO:0000256" key="1">
    <source>
        <dbReference type="SAM" id="Phobius"/>
    </source>
</evidence>
<evidence type="ECO:0008006" key="4">
    <source>
        <dbReference type="Google" id="ProtNLM"/>
    </source>
</evidence>
<feature type="transmembrane region" description="Helical" evidence="1">
    <location>
        <begin position="7"/>
        <end position="29"/>
    </location>
</feature>
<feature type="transmembrane region" description="Helical" evidence="1">
    <location>
        <begin position="85"/>
        <end position="111"/>
    </location>
</feature>
<gene>
    <name evidence="2" type="ORF">SAMN02910350_01646</name>
</gene>
<keyword evidence="1" id="KW-0812">Transmembrane</keyword>
<dbReference type="Proteomes" id="UP000199428">
    <property type="component" value="Unassembled WGS sequence"/>
</dbReference>
<evidence type="ECO:0000313" key="3">
    <source>
        <dbReference type="Proteomes" id="UP000199428"/>
    </source>
</evidence>
<dbReference type="EMBL" id="FMWK01000007">
    <property type="protein sequence ID" value="SCZ79167.1"/>
    <property type="molecule type" value="Genomic_DNA"/>
</dbReference>
<feature type="transmembrane region" description="Helical" evidence="1">
    <location>
        <begin position="131"/>
        <end position="152"/>
    </location>
</feature>
<evidence type="ECO:0000313" key="2">
    <source>
        <dbReference type="EMBL" id="SCZ79167.1"/>
    </source>
</evidence>